<dbReference type="RefSeq" id="WP_168913935.1">
    <property type="nucleotide sequence ID" value="NZ_JABACI010000005.1"/>
</dbReference>
<gene>
    <name evidence="2" type="ORF">HF576_16475</name>
</gene>
<comment type="caution">
    <text evidence="2">The sequence shown here is derived from an EMBL/GenBank/DDBJ whole genome shotgun (WGS) entry which is preliminary data.</text>
</comment>
<feature type="signal peptide" evidence="1">
    <location>
        <begin position="1"/>
        <end position="35"/>
    </location>
</feature>
<sequence>MKYEIRRRVAVWSATLALIAGALVGQVGTAEQANAAAVDPLAQANAQAMLQSGRLTFGHPEPQAQIQAYANGVERINPNTGRACNINDVLLQALKTVVVDRGIAISISSLNRWCENSGSTTSWHYRNGGGHAVDVNRVNGVASTGGTAQDRVYINAMTSVLPAPAGLGQYGCPGHTVTVPSGWVQFPDSCNHNHIEYRGPDVPPGGGQPTSFTISEIGAYSTGWQKVWVGQSIPSNVFAAVNMGSGWGDVFSSSNGTMLHTFVNNGQWITLDSGIPLNATSMSAVNVGQPSPHVFAVENGQIVLMYGDSAGWHKAWTGVNTTGKISAVVMSDGSVQLMISEGGVLHQMWADSAGWHKASTGKPVGDQFEALYMGGSAPQVMTILNGQVHQIWASGTEWIVMSTGVAVSSTVGFTAVDMGGGYPQVFTSEGGQLYQTAVMGGAWTRMGAGVAVNGPLDALNLGGGTARIYTTG</sequence>
<dbReference type="SUPFAM" id="SSF89372">
    <property type="entry name" value="Fucose-specific lectin"/>
    <property type="match status" value="1"/>
</dbReference>
<name>A0ABX1KEW2_9MICO</name>
<evidence type="ECO:0000313" key="3">
    <source>
        <dbReference type="Proteomes" id="UP001429745"/>
    </source>
</evidence>
<evidence type="ECO:0000313" key="2">
    <source>
        <dbReference type="EMBL" id="NLP85444.1"/>
    </source>
</evidence>
<dbReference type="EMBL" id="JABACI010000005">
    <property type="protein sequence ID" value="NLP85444.1"/>
    <property type="molecule type" value="Genomic_DNA"/>
</dbReference>
<feature type="chain" id="PRO_5047347279" evidence="1">
    <location>
        <begin position="36"/>
        <end position="472"/>
    </location>
</feature>
<evidence type="ECO:0000256" key="1">
    <source>
        <dbReference type="SAM" id="SignalP"/>
    </source>
</evidence>
<proteinExistence type="predicted"/>
<keyword evidence="3" id="KW-1185">Reference proteome</keyword>
<organism evidence="2 3">
    <name type="scientific">Microbacterium salsuginis</name>
    <dbReference type="NCBI Taxonomy" id="2722803"/>
    <lineage>
        <taxon>Bacteria</taxon>
        <taxon>Bacillati</taxon>
        <taxon>Actinomycetota</taxon>
        <taxon>Actinomycetes</taxon>
        <taxon>Micrococcales</taxon>
        <taxon>Microbacteriaceae</taxon>
        <taxon>Microbacterium</taxon>
    </lineage>
</organism>
<protein>
    <submittedName>
        <fullName evidence="2">Uncharacterized protein</fullName>
    </submittedName>
</protein>
<keyword evidence="1" id="KW-0732">Signal</keyword>
<dbReference type="Gene3D" id="2.120.10.70">
    <property type="entry name" value="Fucose-specific lectin"/>
    <property type="match status" value="1"/>
</dbReference>
<dbReference type="Proteomes" id="UP001429745">
    <property type="component" value="Unassembled WGS sequence"/>
</dbReference>
<accession>A0ABX1KEW2</accession>
<reference evidence="2 3" key="1">
    <citation type="submission" date="2020-04" db="EMBL/GenBank/DDBJ databases">
        <title>CFH 90308 Microbacterium sp.</title>
        <authorList>
            <person name="Nie G."/>
            <person name="Ming H."/>
            <person name="Xia T."/>
        </authorList>
    </citation>
    <scope>NUCLEOTIDE SEQUENCE [LARGE SCALE GENOMIC DNA]</scope>
    <source>
        <strain evidence="2 3">CFH 90308</strain>
    </source>
</reference>